<dbReference type="InParanoid" id="K1PHN8"/>
<dbReference type="Pfam" id="PF00001">
    <property type="entry name" value="7tm_1"/>
    <property type="match status" value="1"/>
</dbReference>
<dbReference type="AlphaFoldDB" id="K1PHN8"/>
<feature type="transmembrane region" description="Helical" evidence="9">
    <location>
        <begin position="37"/>
        <end position="58"/>
    </location>
</feature>
<feature type="transmembrane region" description="Helical" evidence="9">
    <location>
        <begin position="201"/>
        <end position="225"/>
    </location>
</feature>
<feature type="transmembrane region" description="Helical" evidence="9">
    <location>
        <begin position="150"/>
        <end position="170"/>
    </location>
</feature>
<reference evidence="11" key="1">
    <citation type="journal article" date="2012" name="Nature">
        <title>The oyster genome reveals stress adaptation and complexity of shell formation.</title>
        <authorList>
            <person name="Zhang G."/>
            <person name="Fang X."/>
            <person name="Guo X."/>
            <person name="Li L."/>
            <person name="Luo R."/>
            <person name="Xu F."/>
            <person name="Yang P."/>
            <person name="Zhang L."/>
            <person name="Wang X."/>
            <person name="Qi H."/>
            <person name="Xiong Z."/>
            <person name="Que H."/>
            <person name="Xie Y."/>
            <person name="Holland P.W."/>
            <person name="Paps J."/>
            <person name="Zhu Y."/>
            <person name="Wu F."/>
            <person name="Chen Y."/>
            <person name="Wang J."/>
            <person name="Peng C."/>
            <person name="Meng J."/>
            <person name="Yang L."/>
            <person name="Liu J."/>
            <person name="Wen B."/>
            <person name="Zhang N."/>
            <person name="Huang Z."/>
            <person name="Zhu Q."/>
            <person name="Feng Y."/>
            <person name="Mount A."/>
            <person name="Hedgecock D."/>
            <person name="Xu Z."/>
            <person name="Liu Y."/>
            <person name="Domazet-Loso T."/>
            <person name="Du Y."/>
            <person name="Sun X."/>
            <person name="Zhang S."/>
            <person name="Liu B."/>
            <person name="Cheng P."/>
            <person name="Jiang X."/>
            <person name="Li J."/>
            <person name="Fan D."/>
            <person name="Wang W."/>
            <person name="Fu W."/>
            <person name="Wang T."/>
            <person name="Wang B."/>
            <person name="Zhang J."/>
            <person name="Peng Z."/>
            <person name="Li Y."/>
            <person name="Li N."/>
            <person name="Wang J."/>
            <person name="Chen M."/>
            <person name="He Y."/>
            <person name="Tan F."/>
            <person name="Song X."/>
            <person name="Zheng Q."/>
            <person name="Huang R."/>
            <person name="Yang H."/>
            <person name="Du X."/>
            <person name="Chen L."/>
            <person name="Yang M."/>
            <person name="Gaffney P.M."/>
            <person name="Wang S."/>
            <person name="Luo L."/>
            <person name="She Z."/>
            <person name="Ming Y."/>
            <person name="Huang W."/>
            <person name="Zhang S."/>
            <person name="Huang B."/>
            <person name="Zhang Y."/>
            <person name="Qu T."/>
            <person name="Ni P."/>
            <person name="Miao G."/>
            <person name="Wang J."/>
            <person name="Wang Q."/>
            <person name="Steinberg C.E."/>
            <person name="Wang H."/>
            <person name="Li N."/>
            <person name="Qian L."/>
            <person name="Zhang G."/>
            <person name="Li Y."/>
            <person name="Yang H."/>
            <person name="Liu X."/>
            <person name="Wang J."/>
            <person name="Yin Y."/>
            <person name="Wang J."/>
        </authorList>
    </citation>
    <scope>NUCLEOTIDE SEQUENCE [LARGE SCALE GENOMIC DNA]</scope>
    <source>
        <strain evidence="11">05x7-T-G4-1.051#20</strain>
    </source>
</reference>
<evidence type="ECO:0000256" key="3">
    <source>
        <dbReference type="ARBA" id="ARBA00022989"/>
    </source>
</evidence>
<keyword evidence="7" id="KW-0807">Transducer</keyword>
<keyword evidence="3 9" id="KW-1133">Transmembrane helix</keyword>
<evidence type="ECO:0000256" key="2">
    <source>
        <dbReference type="ARBA" id="ARBA00022692"/>
    </source>
</evidence>
<protein>
    <submittedName>
        <fullName evidence="11">Dopamine D2-like receptor</fullName>
    </submittedName>
</protein>
<feature type="region of interest" description="Disordered" evidence="8">
    <location>
        <begin position="255"/>
        <end position="280"/>
    </location>
</feature>
<evidence type="ECO:0000256" key="9">
    <source>
        <dbReference type="SAM" id="Phobius"/>
    </source>
</evidence>
<dbReference type="PANTHER" id="PTHR24243:SF224">
    <property type="entry name" value="G-PROTEIN COUPLED RECEPTOR 19-RELATED"/>
    <property type="match status" value="1"/>
</dbReference>
<gene>
    <name evidence="11" type="ORF">CGI_10012538</name>
</gene>
<evidence type="ECO:0000256" key="8">
    <source>
        <dbReference type="SAM" id="MobiDB-lite"/>
    </source>
</evidence>
<dbReference type="EMBL" id="JH818841">
    <property type="protein sequence ID" value="EKC18429.1"/>
    <property type="molecule type" value="Genomic_DNA"/>
</dbReference>
<comment type="subcellular location">
    <subcellularLocation>
        <location evidence="1">Membrane</location>
        <topology evidence="1">Multi-pass membrane protein</topology>
    </subcellularLocation>
</comment>
<dbReference type="CDD" id="cd00637">
    <property type="entry name" value="7tm_classA_rhodopsin-like"/>
    <property type="match status" value="1"/>
</dbReference>
<feature type="transmembrane region" description="Helical" evidence="9">
    <location>
        <begin position="70"/>
        <end position="92"/>
    </location>
</feature>
<organism evidence="11">
    <name type="scientific">Magallana gigas</name>
    <name type="common">Pacific oyster</name>
    <name type="synonym">Crassostrea gigas</name>
    <dbReference type="NCBI Taxonomy" id="29159"/>
    <lineage>
        <taxon>Eukaryota</taxon>
        <taxon>Metazoa</taxon>
        <taxon>Spiralia</taxon>
        <taxon>Lophotrochozoa</taxon>
        <taxon>Mollusca</taxon>
        <taxon>Bivalvia</taxon>
        <taxon>Autobranchia</taxon>
        <taxon>Pteriomorphia</taxon>
        <taxon>Ostreida</taxon>
        <taxon>Ostreoidea</taxon>
        <taxon>Ostreidae</taxon>
        <taxon>Magallana</taxon>
    </lineage>
</organism>
<feature type="transmembrane region" description="Helical" evidence="9">
    <location>
        <begin position="346"/>
        <end position="368"/>
    </location>
</feature>
<dbReference type="PANTHER" id="PTHR24243">
    <property type="entry name" value="G-PROTEIN COUPLED RECEPTOR"/>
    <property type="match status" value="1"/>
</dbReference>
<evidence type="ECO:0000256" key="4">
    <source>
        <dbReference type="ARBA" id="ARBA00023040"/>
    </source>
</evidence>
<feature type="transmembrane region" description="Helical" evidence="9">
    <location>
        <begin position="108"/>
        <end position="129"/>
    </location>
</feature>
<feature type="domain" description="G-protein coupled receptors family 1 profile" evidence="10">
    <location>
        <begin position="50"/>
        <end position="405"/>
    </location>
</feature>
<accession>K1PHN8</accession>
<dbReference type="InterPro" id="IPR017452">
    <property type="entry name" value="GPCR_Rhodpsn_7TM"/>
</dbReference>
<sequence>MEVNESDFVTNLTSNHSVFGNLEDWNNEIAADRIPNTIILCLYMVIGVTGNLLVVLVYKSRTHMQTDNRYFILFLAELDLVSVVVGVSYSLYLNFAIVLPKETAVCKIFAFLLQTAGVTSGIVLLYISIQRYKLVCRPARRQITARHRKVMLGVSVAAAAVFSIPISAYYDVSILPNVERNVTGFECAIVKPTTLHRVTYAMYNGIMLLATIGILITMAVLYTLILKSMMKRSATFKARESRRQQLREMADANTGDFSSEDFLNSSSQVPTTGEESVSRNSQFNMVNLANEKHPRTSMIIDKDDRSKQRESIATRNSCVNPQIPKRKRKASYQAVKNHFSTHRYSYIFISITFFFAISYIPTVVVSAFESRSTEFWINQSYASLQILLVLRRMYILNHIVNPVIYGYFDRSFRREVKKTIRKMLCGLVKMEITSSSDKTSNHY</sequence>
<name>K1PHN8_MAGGI</name>
<dbReference type="Gene3D" id="1.20.1070.10">
    <property type="entry name" value="Rhodopsin 7-helix transmembrane proteins"/>
    <property type="match status" value="1"/>
</dbReference>
<proteinExistence type="predicted"/>
<keyword evidence="4" id="KW-0297">G-protein coupled receptor</keyword>
<evidence type="ECO:0000256" key="1">
    <source>
        <dbReference type="ARBA" id="ARBA00004141"/>
    </source>
</evidence>
<evidence type="ECO:0000256" key="7">
    <source>
        <dbReference type="ARBA" id="ARBA00023224"/>
    </source>
</evidence>
<evidence type="ECO:0000256" key="5">
    <source>
        <dbReference type="ARBA" id="ARBA00023136"/>
    </source>
</evidence>
<feature type="transmembrane region" description="Helical" evidence="9">
    <location>
        <begin position="388"/>
        <end position="408"/>
    </location>
</feature>
<dbReference type="SUPFAM" id="SSF81321">
    <property type="entry name" value="Family A G protein-coupled receptor-like"/>
    <property type="match status" value="1"/>
</dbReference>
<evidence type="ECO:0000256" key="6">
    <source>
        <dbReference type="ARBA" id="ARBA00023170"/>
    </source>
</evidence>
<dbReference type="PROSITE" id="PS50262">
    <property type="entry name" value="G_PROTEIN_RECEP_F1_2"/>
    <property type="match status" value="1"/>
</dbReference>
<keyword evidence="5 9" id="KW-0472">Membrane</keyword>
<evidence type="ECO:0000313" key="11">
    <source>
        <dbReference type="EMBL" id="EKC18429.1"/>
    </source>
</evidence>
<dbReference type="HOGENOM" id="CLU_035647_1_1_1"/>
<dbReference type="PRINTS" id="PR00237">
    <property type="entry name" value="GPCRRHODOPSN"/>
</dbReference>
<dbReference type="GO" id="GO:0005886">
    <property type="term" value="C:plasma membrane"/>
    <property type="evidence" value="ECO:0007669"/>
    <property type="project" value="TreeGrafter"/>
</dbReference>
<dbReference type="GO" id="GO:0004930">
    <property type="term" value="F:G protein-coupled receptor activity"/>
    <property type="evidence" value="ECO:0007669"/>
    <property type="project" value="UniProtKB-KW"/>
</dbReference>
<keyword evidence="2 9" id="KW-0812">Transmembrane</keyword>
<evidence type="ECO:0000259" key="10">
    <source>
        <dbReference type="PROSITE" id="PS50262"/>
    </source>
</evidence>
<dbReference type="InterPro" id="IPR000276">
    <property type="entry name" value="GPCR_Rhodpsn"/>
</dbReference>
<keyword evidence="6 11" id="KW-0675">Receptor</keyword>